<evidence type="ECO:0000259" key="3">
    <source>
        <dbReference type="PROSITE" id="PS50181"/>
    </source>
</evidence>
<dbReference type="InterPro" id="IPR036047">
    <property type="entry name" value="F-box-like_dom_sf"/>
</dbReference>
<comment type="caution">
    <text evidence="4">The sequence shown here is derived from an EMBL/GenBank/DDBJ whole genome shotgun (WGS) entry which is preliminary data.</text>
</comment>
<dbReference type="GO" id="GO:0030688">
    <property type="term" value="C:preribosome, small subunit precursor"/>
    <property type="evidence" value="ECO:0007669"/>
    <property type="project" value="TreeGrafter"/>
</dbReference>
<dbReference type="AlphaFoldDB" id="A0A1W0WM83"/>
<dbReference type="CDD" id="cd09917">
    <property type="entry name" value="F-box_SF"/>
    <property type="match status" value="1"/>
</dbReference>
<dbReference type="Pfam" id="PF12937">
    <property type="entry name" value="F-box-like"/>
    <property type="match status" value="1"/>
</dbReference>
<gene>
    <name evidence="4" type="ORF">BV898_09622</name>
</gene>
<dbReference type="GO" id="GO:0030686">
    <property type="term" value="C:90S preribosome"/>
    <property type="evidence" value="ECO:0007669"/>
    <property type="project" value="TreeGrafter"/>
</dbReference>
<dbReference type="Proteomes" id="UP000192578">
    <property type="component" value="Unassembled WGS sequence"/>
</dbReference>
<keyword evidence="1" id="KW-0677">Repeat</keyword>
<dbReference type="GO" id="GO:0003723">
    <property type="term" value="F:RNA binding"/>
    <property type="evidence" value="ECO:0007669"/>
    <property type="project" value="InterPro"/>
</dbReference>
<feature type="region of interest" description="Disordered" evidence="2">
    <location>
        <begin position="1"/>
        <end position="21"/>
    </location>
</feature>
<dbReference type="InterPro" id="IPR016024">
    <property type="entry name" value="ARM-type_fold"/>
</dbReference>
<name>A0A1W0WM83_HYPEX</name>
<dbReference type="InterPro" id="IPR040000">
    <property type="entry name" value="NOP9"/>
</dbReference>
<dbReference type="GO" id="GO:0000447">
    <property type="term" value="P:endonucleolytic cleavage in ITS1 to separate SSU-rRNA from 5.8S rRNA and LSU-rRNA from tricistronic rRNA transcript (SSU-rRNA, 5.8S rRNA, LSU-rRNA)"/>
    <property type="evidence" value="ECO:0007669"/>
    <property type="project" value="TreeGrafter"/>
</dbReference>
<dbReference type="GO" id="GO:0000056">
    <property type="term" value="P:ribosomal small subunit export from nucleus"/>
    <property type="evidence" value="ECO:0007669"/>
    <property type="project" value="TreeGrafter"/>
</dbReference>
<keyword evidence="5" id="KW-1185">Reference proteome</keyword>
<dbReference type="OrthoDB" id="9987665at2759"/>
<dbReference type="SMART" id="SM00256">
    <property type="entry name" value="FBOX"/>
    <property type="match status" value="1"/>
</dbReference>
<proteinExistence type="predicted"/>
<dbReference type="InterPro" id="IPR001313">
    <property type="entry name" value="Pumilio_RNA-bd_rpt"/>
</dbReference>
<evidence type="ECO:0000313" key="5">
    <source>
        <dbReference type="Proteomes" id="UP000192578"/>
    </source>
</evidence>
<evidence type="ECO:0000313" key="4">
    <source>
        <dbReference type="EMBL" id="OQV16314.1"/>
    </source>
</evidence>
<dbReference type="Gene3D" id="1.25.10.10">
    <property type="entry name" value="Leucine-rich Repeat Variant"/>
    <property type="match status" value="2"/>
</dbReference>
<dbReference type="SUPFAM" id="SSF48371">
    <property type="entry name" value="ARM repeat"/>
    <property type="match status" value="1"/>
</dbReference>
<dbReference type="PANTHER" id="PTHR13102:SF0">
    <property type="entry name" value="NUCLEOLAR PROTEIN 9"/>
    <property type="match status" value="1"/>
</dbReference>
<sequence length="870" mass="96940">MGKRNRDIAAATTSPDEAAKSSFKYANIEADEAVNAHSKHKRRQARSEAGGFSVKLEEGAATDKAKGGADFLGEDERPYLAAIKNDLAEAVQIAADEEDSRKEQQDDGSSFGVIWDRIRGREVLIAKDKELSFILENLMRLTGSAGVAHAISIFIRESEETPTLLQDLACHSCASHILEEIFERLAVLPDSATIALDRFLDFLLVTPSIFIDNQYAAHVAEKMLLRLCRIVSYKLEETRVLFTVYDPTTAAAEEVPYQKDDTTAFAAVFSRVMDSTNRKAIRKVMAVFENLIEAPEVGGLHGNVWTTAAGSVVVQALLATLVAYRTSKLQNDESSRSKKKSSDSAAVSIQLFDKLSKKFAALSLDVYGSRVAELLIALAPSALYLELIDTVCGSEFGMDEIIQNNNAHHVLIKLVEFCTDIPLLLVLTKALCEKLDVILSSGHGMILVGLSKKLSDGDQKKAMCGRHGSASEWNQCQSLFVTALKKSYGEHGPQGWTDDQKRDYFVVVVGALYPKNFRKDPKITTQNICMPGSQIIQALCHFKENSVINNSFLKLTPELLLEYCSNVFGSFAVEKLLSTQKGQKNFYQPFLKSLIDIAPELALTKFGSRTFDFIWKSVDLKTRELLVEKMLPVEPKLRTNEFGRFLLGKLNLGFYRRSADAWRTQQMAFEKQKADLRTILEMSGSASILPHEIVTERSVQIEDMPNEILVKIFKYLPLEDQRKSRRVSKRWRSNLNTSTFFRDVSLVNAAPLGVKKMLRYVKGVVSVETRSVTLACSRRGAIHVLATATAATILAEKCPLLEKVTFRNGKVPVDVFNRLPSTVSLIVLSYVCVINERGGIIASYRDETEIRNPMVAGAERLYNKLRSRRL</sequence>
<dbReference type="GO" id="GO:0000472">
    <property type="term" value="P:endonucleolytic cleavage to generate mature 5'-end of SSU-rRNA from (SSU-rRNA, 5.8S rRNA, LSU-rRNA)"/>
    <property type="evidence" value="ECO:0007669"/>
    <property type="project" value="TreeGrafter"/>
</dbReference>
<evidence type="ECO:0000256" key="2">
    <source>
        <dbReference type="SAM" id="MobiDB-lite"/>
    </source>
</evidence>
<dbReference type="PROSITE" id="PS50181">
    <property type="entry name" value="FBOX"/>
    <property type="match status" value="1"/>
</dbReference>
<feature type="region of interest" description="Disordered" evidence="2">
    <location>
        <begin position="34"/>
        <end position="54"/>
    </location>
</feature>
<dbReference type="PANTHER" id="PTHR13102">
    <property type="entry name" value="NUCLEOLAR PROTEIN 9"/>
    <property type="match status" value="1"/>
</dbReference>
<dbReference type="GO" id="GO:0005730">
    <property type="term" value="C:nucleolus"/>
    <property type="evidence" value="ECO:0007669"/>
    <property type="project" value="TreeGrafter"/>
</dbReference>
<dbReference type="SUPFAM" id="SSF81383">
    <property type="entry name" value="F-box domain"/>
    <property type="match status" value="1"/>
</dbReference>
<dbReference type="InterPro" id="IPR011989">
    <property type="entry name" value="ARM-like"/>
</dbReference>
<dbReference type="EMBL" id="MTYJ01000076">
    <property type="protein sequence ID" value="OQV16314.1"/>
    <property type="molecule type" value="Genomic_DNA"/>
</dbReference>
<accession>A0A1W0WM83</accession>
<dbReference type="GO" id="GO:0000480">
    <property type="term" value="P:endonucleolytic cleavage in 5'-ETS of tricistronic rRNA transcript (SSU-rRNA, 5.8S rRNA, LSU-rRNA)"/>
    <property type="evidence" value="ECO:0007669"/>
    <property type="project" value="TreeGrafter"/>
</dbReference>
<dbReference type="InterPro" id="IPR001810">
    <property type="entry name" value="F-box_dom"/>
</dbReference>
<protein>
    <recommendedName>
        <fullName evidence="3">F-box domain-containing protein</fullName>
    </recommendedName>
</protein>
<dbReference type="SMART" id="SM00025">
    <property type="entry name" value="Pumilio"/>
    <property type="match status" value="5"/>
</dbReference>
<dbReference type="InterPro" id="IPR032675">
    <property type="entry name" value="LRR_dom_sf"/>
</dbReference>
<dbReference type="Pfam" id="PF22493">
    <property type="entry name" value="PUF_NOP9"/>
    <property type="match status" value="1"/>
</dbReference>
<reference evidence="5" key="1">
    <citation type="submission" date="2017-01" db="EMBL/GenBank/DDBJ databases">
        <title>Comparative genomics of anhydrobiosis in the tardigrade Hypsibius dujardini.</title>
        <authorList>
            <person name="Yoshida Y."/>
            <person name="Koutsovoulos G."/>
            <person name="Laetsch D."/>
            <person name="Stevens L."/>
            <person name="Kumar S."/>
            <person name="Horikawa D."/>
            <person name="Ishino K."/>
            <person name="Komine S."/>
            <person name="Tomita M."/>
            <person name="Blaxter M."/>
            <person name="Arakawa K."/>
        </authorList>
    </citation>
    <scope>NUCLEOTIDE SEQUENCE [LARGE SCALE GENOMIC DNA]</scope>
    <source>
        <strain evidence="5">Z151</strain>
    </source>
</reference>
<organism evidence="4 5">
    <name type="scientific">Hypsibius exemplaris</name>
    <name type="common">Freshwater tardigrade</name>
    <dbReference type="NCBI Taxonomy" id="2072580"/>
    <lineage>
        <taxon>Eukaryota</taxon>
        <taxon>Metazoa</taxon>
        <taxon>Ecdysozoa</taxon>
        <taxon>Tardigrada</taxon>
        <taxon>Eutardigrada</taxon>
        <taxon>Parachela</taxon>
        <taxon>Hypsibioidea</taxon>
        <taxon>Hypsibiidae</taxon>
        <taxon>Hypsibius</taxon>
    </lineage>
</organism>
<dbReference type="Gene3D" id="3.80.10.10">
    <property type="entry name" value="Ribonuclease Inhibitor"/>
    <property type="match status" value="1"/>
</dbReference>
<feature type="domain" description="F-box" evidence="3">
    <location>
        <begin position="698"/>
        <end position="744"/>
    </location>
</feature>
<evidence type="ECO:0000256" key="1">
    <source>
        <dbReference type="ARBA" id="ARBA00022737"/>
    </source>
</evidence>